<reference evidence="11 12" key="1">
    <citation type="submission" date="2022-10" db="EMBL/GenBank/DDBJ databases">
        <title>Host association and intracellularity evolved multiple times independently in the Rickettsiales.</title>
        <authorList>
            <person name="Castelli M."/>
            <person name="Nardi T."/>
            <person name="Gammuto L."/>
            <person name="Bellinzona G."/>
            <person name="Sabaneyeva E."/>
            <person name="Potekhin A."/>
            <person name="Serra V."/>
            <person name="Petroni G."/>
            <person name="Sassera D."/>
        </authorList>
    </citation>
    <scope>NUCLEOTIDE SEQUENCE [LARGE SCALE GENOMIC DNA]</scope>
    <source>
        <strain evidence="11 12">Kr 154-4</strain>
    </source>
</reference>
<evidence type="ECO:0000256" key="5">
    <source>
        <dbReference type="ARBA" id="ARBA00022694"/>
    </source>
</evidence>
<dbReference type="PANTHER" id="PTHR33540">
    <property type="entry name" value="TRNA THREONYLCARBAMOYLADENOSINE BIOSYNTHESIS PROTEIN TSAE"/>
    <property type="match status" value="1"/>
</dbReference>
<name>A0ABZ0UT28_9RICK</name>
<dbReference type="Proteomes" id="UP001326613">
    <property type="component" value="Chromosome"/>
</dbReference>
<dbReference type="InterPro" id="IPR027417">
    <property type="entry name" value="P-loop_NTPase"/>
</dbReference>
<evidence type="ECO:0000313" key="11">
    <source>
        <dbReference type="EMBL" id="WPY01188.1"/>
    </source>
</evidence>
<evidence type="ECO:0000256" key="3">
    <source>
        <dbReference type="ARBA" id="ARBA00019010"/>
    </source>
</evidence>
<accession>A0ABZ0UT28</accession>
<dbReference type="EMBL" id="CP112932">
    <property type="protein sequence ID" value="WPY01188.1"/>
    <property type="molecule type" value="Genomic_DNA"/>
</dbReference>
<evidence type="ECO:0000256" key="7">
    <source>
        <dbReference type="ARBA" id="ARBA00022741"/>
    </source>
</evidence>
<keyword evidence="5" id="KW-0819">tRNA processing</keyword>
<protein>
    <recommendedName>
        <fullName evidence="3">tRNA threonylcarbamoyladenosine biosynthesis protein TsaE</fullName>
    </recommendedName>
    <alternativeName>
        <fullName evidence="10">t(6)A37 threonylcarbamoyladenosine biosynthesis protein TsaE</fullName>
    </alternativeName>
</protein>
<dbReference type="Gene3D" id="3.40.50.300">
    <property type="entry name" value="P-loop containing nucleotide triphosphate hydrolases"/>
    <property type="match status" value="1"/>
</dbReference>
<keyword evidence="6" id="KW-0479">Metal-binding</keyword>
<evidence type="ECO:0000256" key="9">
    <source>
        <dbReference type="ARBA" id="ARBA00022842"/>
    </source>
</evidence>
<evidence type="ECO:0000256" key="4">
    <source>
        <dbReference type="ARBA" id="ARBA00022490"/>
    </source>
</evidence>
<dbReference type="NCBIfam" id="TIGR00150">
    <property type="entry name" value="T6A_YjeE"/>
    <property type="match status" value="1"/>
</dbReference>
<comment type="subcellular location">
    <subcellularLocation>
        <location evidence="1">Cytoplasm</location>
    </subcellularLocation>
</comment>
<keyword evidence="4" id="KW-0963">Cytoplasm</keyword>
<dbReference type="SUPFAM" id="SSF52540">
    <property type="entry name" value="P-loop containing nucleoside triphosphate hydrolases"/>
    <property type="match status" value="1"/>
</dbReference>
<keyword evidence="7" id="KW-0547">Nucleotide-binding</keyword>
<comment type="similarity">
    <text evidence="2">Belongs to the TsaE family.</text>
</comment>
<dbReference type="Pfam" id="PF02367">
    <property type="entry name" value="TsaE"/>
    <property type="match status" value="1"/>
</dbReference>
<evidence type="ECO:0000313" key="12">
    <source>
        <dbReference type="Proteomes" id="UP001326613"/>
    </source>
</evidence>
<dbReference type="PANTHER" id="PTHR33540:SF2">
    <property type="entry name" value="TRNA THREONYLCARBAMOYLADENOSINE BIOSYNTHESIS PROTEIN TSAE"/>
    <property type="match status" value="1"/>
</dbReference>
<organism evidence="11 12">
    <name type="scientific">Candidatus Trichorickettsia mobilis</name>
    <dbReference type="NCBI Taxonomy" id="1346319"/>
    <lineage>
        <taxon>Bacteria</taxon>
        <taxon>Pseudomonadati</taxon>
        <taxon>Pseudomonadota</taxon>
        <taxon>Alphaproteobacteria</taxon>
        <taxon>Rickettsiales</taxon>
        <taxon>Rickettsiaceae</taxon>
        <taxon>Rickettsieae</taxon>
        <taxon>Candidatus Trichorickettsia</taxon>
    </lineage>
</organism>
<evidence type="ECO:0000256" key="10">
    <source>
        <dbReference type="ARBA" id="ARBA00032441"/>
    </source>
</evidence>
<evidence type="ECO:0000256" key="1">
    <source>
        <dbReference type="ARBA" id="ARBA00004496"/>
    </source>
</evidence>
<dbReference type="InterPro" id="IPR003442">
    <property type="entry name" value="T6A_TsaE"/>
</dbReference>
<gene>
    <name evidence="11" type="ORF">Trichorick_01093</name>
</gene>
<evidence type="ECO:0000256" key="6">
    <source>
        <dbReference type="ARBA" id="ARBA00022723"/>
    </source>
</evidence>
<evidence type="ECO:0000256" key="8">
    <source>
        <dbReference type="ARBA" id="ARBA00022840"/>
    </source>
</evidence>
<keyword evidence="9" id="KW-0460">Magnesium</keyword>
<proteinExistence type="inferred from homology"/>
<evidence type="ECO:0000256" key="2">
    <source>
        <dbReference type="ARBA" id="ARBA00007599"/>
    </source>
</evidence>
<sequence>MESAAWARNFATTLKSGNIVTFTGDLGSGKTFLCREIIRYFCGAQTNVSSPTFNLLQTYQNIDHNSDSFTIYHFDLYRLKHSDEIFELGIEEAWYNNLCLIEWPEIIESILPKEAIKIHLQTLKANKRVLSIKS</sequence>
<keyword evidence="12" id="KW-1185">Reference proteome</keyword>
<keyword evidence="8" id="KW-0067">ATP-binding</keyword>